<dbReference type="AlphaFoldDB" id="A0A7S4IZF6"/>
<sequence length="977" mass="110384">MLELSGITIDKSVSMLKLYLQQGKTTILTKNKRLQRELRKHSRLDFKNAVDATQSFELYQKLLTPAFHQVDKILSRILSEAVTARAHDVFFWLCFQGNTQMAKRIWEHCDKPIHVALLGYGLMQQHTLELKSYFEGVNTDTRSSAHYELQEWANGALEMVDSDGEAMRVVSMSVTKEHNHNALEIAMRSNAKKFLCHRGVEGLIGKMFRGGYEGGLVVLENSSSWLQLLPQIMCPLLRRSLWQRSKRSYEHEMLAKNVFNAVALSIALGRSERKSAATLMLPKRASQTYKGIESTALPRRKSNLIERSSEQLKKAGRFMSFLRKGRTARVAVRCGALFRGSSSTATPHHHHRPPPTTVEQLDEVAGPRLRRCSLRRVAKPKCRWSSDMGDPDFKHAVGTSKHESVRLLTNGPSFVDEVSQKLVSFYSIPQVRLVSRGIAHTFFYCYIQFSLLIHVAKKDELFDTFPGVPLKVLWDERGAPSRAPSWYLPTDSTKNEFYWYYSMWAFCEAARWADGLLQTSINKRMHLSDRFWPLEWASTVSSIVMIASQLGFEALTDPRENPDAFIGWYDVFMISFSVQIILSTLLWLRFVSMYEPLGVLTIILQKMITDLLTFLLLFLVITLAFTLALEVHFKAGFIRRVEERLGEWHPTGHRWIPLWSVFGHCEPELYDPISAVFVWIYILLSSVVLVNLLVAMFSDTYSSVQHTAKEEFMLFKCERLYYYRFVAHPVPPPLNVPIVLRELILWCRKAVMRKKTDGTAGGGSVAPGSPGGQPKMFMPAGSNASHEETAERANDGRQLAKKFLAEEALRKSETVREVAFVTHRKLDELLRNQAMLAAHVERAAAASLRREGSLVHKGRSPSTLSEASPSSLSTPAPAANEKSRETHLFDANFFSDLTLWSLNTQTKTKDAIESAATKVKEMKETLEAIGAAEPLTKRAQVLEEMCAPAAATRSSSVSPAIWPTIAASPSGRRSFDV</sequence>
<evidence type="ECO:0008006" key="4">
    <source>
        <dbReference type="Google" id="ProtNLM"/>
    </source>
</evidence>
<evidence type="ECO:0000313" key="3">
    <source>
        <dbReference type="EMBL" id="CAE2244668.1"/>
    </source>
</evidence>
<accession>A0A7S4IZF6</accession>
<feature type="transmembrane region" description="Helical" evidence="2">
    <location>
        <begin position="611"/>
        <end position="629"/>
    </location>
</feature>
<feature type="transmembrane region" description="Helical" evidence="2">
    <location>
        <begin position="676"/>
        <end position="697"/>
    </location>
</feature>
<proteinExistence type="predicted"/>
<keyword evidence="2" id="KW-0472">Membrane</keyword>
<dbReference type="PANTHER" id="PTHR13800">
    <property type="entry name" value="TRANSIENT RECEPTOR POTENTIAL CATION CHANNEL, SUBFAMILY M, MEMBER 6"/>
    <property type="match status" value="1"/>
</dbReference>
<keyword evidence="2" id="KW-1133">Transmembrane helix</keyword>
<dbReference type="GO" id="GO:0030001">
    <property type="term" value="P:metal ion transport"/>
    <property type="evidence" value="ECO:0007669"/>
    <property type="project" value="TreeGrafter"/>
</dbReference>
<evidence type="ECO:0000256" key="2">
    <source>
        <dbReference type="SAM" id="Phobius"/>
    </source>
</evidence>
<feature type="compositionally biased region" description="Basic and acidic residues" evidence="1">
    <location>
        <begin position="785"/>
        <end position="795"/>
    </location>
</feature>
<evidence type="ECO:0000256" key="1">
    <source>
        <dbReference type="SAM" id="MobiDB-lite"/>
    </source>
</evidence>
<feature type="compositionally biased region" description="Low complexity" evidence="1">
    <location>
        <begin position="860"/>
        <end position="879"/>
    </location>
</feature>
<dbReference type="PANTHER" id="PTHR13800:SF1">
    <property type="entry name" value="TRANSIENT RECEPTOR POTENTIAL CATION CHANNEL TRPM"/>
    <property type="match status" value="1"/>
</dbReference>
<dbReference type="GO" id="GO:0005261">
    <property type="term" value="F:monoatomic cation channel activity"/>
    <property type="evidence" value="ECO:0007669"/>
    <property type="project" value="TreeGrafter"/>
</dbReference>
<reference evidence="3" key="1">
    <citation type="submission" date="2021-01" db="EMBL/GenBank/DDBJ databases">
        <authorList>
            <person name="Corre E."/>
            <person name="Pelletier E."/>
            <person name="Niang G."/>
            <person name="Scheremetjew M."/>
            <person name="Finn R."/>
            <person name="Kale V."/>
            <person name="Holt S."/>
            <person name="Cochrane G."/>
            <person name="Meng A."/>
            <person name="Brown T."/>
            <person name="Cohen L."/>
        </authorList>
    </citation>
    <scope>NUCLEOTIDE SEQUENCE</scope>
    <source>
        <strain evidence="3">UIO037</strain>
    </source>
</reference>
<keyword evidence="2" id="KW-0812">Transmembrane</keyword>
<feature type="region of interest" description="Disordered" evidence="1">
    <location>
        <begin position="849"/>
        <end position="883"/>
    </location>
</feature>
<feature type="transmembrane region" description="Helical" evidence="2">
    <location>
        <begin position="572"/>
        <end position="590"/>
    </location>
</feature>
<gene>
    <name evidence="3" type="ORF">CPOL0286_LOCUS13671</name>
</gene>
<organism evidence="3">
    <name type="scientific">Prymnesium polylepis</name>
    <dbReference type="NCBI Taxonomy" id="72548"/>
    <lineage>
        <taxon>Eukaryota</taxon>
        <taxon>Haptista</taxon>
        <taxon>Haptophyta</taxon>
        <taxon>Prymnesiophyceae</taxon>
        <taxon>Prymnesiales</taxon>
        <taxon>Prymnesiaceae</taxon>
        <taxon>Prymnesium</taxon>
    </lineage>
</organism>
<dbReference type="EMBL" id="HBKO01030057">
    <property type="protein sequence ID" value="CAE2244668.1"/>
    <property type="molecule type" value="Transcribed_RNA"/>
</dbReference>
<dbReference type="InterPro" id="IPR050927">
    <property type="entry name" value="TRPM"/>
</dbReference>
<feature type="region of interest" description="Disordered" evidence="1">
    <location>
        <begin position="756"/>
        <end position="795"/>
    </location>
</feature>
<feature type="compositionally biased region" description="Gly residues" evidence="1">
    <location>
        <begin position="759"/>
        <end position="771"/>
    </location>
</feature>
<protein>
    <recommendedName>
        <fullName evidence="4">Ion transport domain-containing protein</fullName>
    </recommendedName>
</protein>
<dbReference type="GO" id="GO:0005886">
    <property type="term" value="C:plasma membrane"/>
    <property type="evidence" value="ECO:0007669"/>
    <property type="project" value="TreeGrafter"/>
</dbReference>
<name>A0A7S4IZF6_9EUKA</name>